<dbReference type="RefSeq" id="WP_277939184.1">
    <property type="nucleotide sequence ID" value="NZ_CP096246.1"/>
</dbReference>
<sequence>MTNSLEKGLFQEIVITDYEQAMAGFLFLTQKIKTVVQEKLAIGNNNYEILTKVKKKNKNMLLR</sequence>
<protein>
    <submittedName>
        <fullName evidence="1">Uncharacterized protein</fullName>
    </submittedName>
</protein>
<dbReference type="Proteomes" id="UP001214629">
    <property type="component" value="Chromosome"/>
</dbReference>
<dbReference type="AlphaFoldDB" id="A0AAX3T0I0"/>
<dbReference type="EMBL" id="CP096246">
    <property type="protein sequence ID" value="WFG96982.1"/>
    <property type="molecule type" value="Genomic_DNA"/>
</dbReference>
<reference evidence="1 2" key="1">
    <citation type="submission" date="2022-04" db="EMBL/GenBank/DDBJ databases">
        <title>Whole genome of Spiroplasma citri.</title>
        <authorList>
            <person name="Khanchezar A."/>
            <person name="Izadpanah K."/>
            <person name="Taghavi M."/>
            <person name="Ghorbani A."/>
            <person name="Beven L."/>
        </authorList>
    </citation>
    <scope>NUCLEOTIDE SEQUENCE [LARGE SCALE GENOMIC DNA]</scope>
    <source>
        <strain evidence="1 2">D4</strain>
    </source>
</reference>
<proteinExistence type="predicted"/>
<keyword evidence="2" id="KW-1185">Reference proteome</keyword>
<gene>
    <name evidence="1" type="ORF">M0C40_02940</name>
</gene>
<evidence type="ECO:0000313" key="1">
    <source>
        <dbReference type="EMBL" id="WFG96982.1"/>
    </source>
</evidence>
<organism evidence="1 2">
    <name type="scientific">Spiroplasma citri</name>
    <dbReference type="NCBI Taxonomy" id="2133"/>
    <lineage>
        <taxon>Bacteria</taxon>
        <taxon>Bacillati</taxon>
        <taxon>Mycoplasmatota</taxon>
        <taxon>Mollicutes</taxon>
        <taxon>Entomoplasmatales</taxon>
        <taxon>Spiroplasmataceae</taxon>
        <taxon>Spiroplasma</taxon>
    </lineage>
</organism>
<accession>A0AAX3T0I0</accession>
<evidence type="ECO:0000313" key="2">
    <source>
        <dbReference type="Proteomes" id="UP001214629"/>
    </source>
</evidence>
<name>A0AAX3T0I0_SPICI</name>